<name>A0A3M0BUT4_9AQUI</name>
<dbReference type="InterPro" id="IPR041468">
    <property type="entry name" value="HTH_ParB/Spo0J"/>
</dbReference>
<dbReference type="RefSeq" id="WP_121922237.1">
    <property type="nucleotide sequence ID" value="NZ_REFO01000004.1"/>
</dbReference>
<dbReference type="EMBL" id="REFO01000004">
    <property type="protein sequence ID" value="RMB00060.1"/>
    <property type="molecule type" value="Genomic_DNA"/>
</dbReference>
<dbReference type="GO" id="GO:0003677">
    <property type="term" value="F:DNA binding"/>
    <property type="evidence" value="ECO:0007669"/>
    <property type="project" value="InterPro"/>
</dbReference>
<dbReference type="Proteomes" id="UP000280842">
    <property type="component" value="Unassembled WGS sequence"/>
</dbReference>
<dbReference type="PANTHER" id="PTHR33375:SF1">
    <property type="entry name" value="CHROMOSOME-PARTITIONING PROTEIN PARB-RELATED"/>
    <property type="match status" value="1"/>
</dbReference>
<reference evidence="4 5" key="1">
    <citation type="submission" date="2018-10" db="EMBL/GenBank/DDBJ databases">
        <title>Genomic Encyclopedia of Archaeal and Bacterial Type Strains, Phase II (KMG-II): from individual species to whole genera.</title>
        <authorList>
            <person name="Goeker M."/>
        </authorList>
    </citation>
    <scope>NUCLEOTIDE SEQUENCE [LARGE SCALE GENOMIC DNA]</scope>
    <source>
        <strain evidence="4 5">VM1</strain>
    </source>
</reference>
<dbReference type="InterPro" id="IPR050336">
    <property type="entry name" value="Chromosome_partition/occlusion"/>
</dbReference>
<dbReference type="NCBIfam" id="TIGR00180">
    <property type="entry name" value="parB_part"/>
    <property type="match status" value="1"/>
</dbReference>
<keyword evidence="2" id="KW-0159">Chromosome partition</keyword>
<evidence type="ECO:0000313" key="5">
    <source>
        <dbReference type="Proteomes" id="UP000280842"/>
    </source>
</evidence>
<sequence length="321" mass="38429">MALFKNKKLSERKKTSTKLENLDNILNNLGESVNTEAVYIDIDEIDNPNFHDRTYIDIEALEELKENIKQYGLIEPIVVRPKPDGRYERIVGYRRLQAVKKLYNETKDEKWKKIQAIVLDVDEDTAIAVMLSENIHREDLSDYDKVVSVLQLIEYKLGMSETDVKRFFNKLTNKQSGLVKEEITEEEIKTLKKLEELLEYFKIRNWKTFRKMLTLLDIPEFLKEIIRDKKIPYYMAIELKKLKSENLIKEIVNKIVEENLTFEEVKQLVKQYRKEETKDKVFPYQSLNKSLRQKWKKLPEDKKRQIDILMKKIEEILKETY</sequence>
<gene>
    <name evidence="4" type="ORF">CLV39_0054</name>
</gene>
<organism evidence="4 5">
    <name type="scientific">Hydrogenothermus marinus</name>
    <dbReference type="NCBI Taxonomy" id="133270"/>
    <lineage>
        <taxon>Bacteria</taxon>
        <taxon>Pseudomonadati</taxon>
        <taxon>Aquificota</taxon>
        <taxon>Aquificia</taxon>
        <taxon>Aquificales</taxon>
        <taxon>Hydrogenothermaceae</taxon>
        <taxon>Hydrogenothermus</taxon>
    </lineage>
</organism>
<feature type="domain" description="ParB-like N-terminal" evidence="3">
    <location>
        <begin position="38"/>
        <end position="135"/>
    </location>
</feature>
<dbReference type="SUPFAM" id="SSF110849">
    <property type="entry name" value="ParB/Sulfiredoxin"/>
    <property type="match status" value="1"/>
</dbReference>
<comment type="caution">
    <text evidence="4">The sequence shown here is derived from an EMBL/GenBank/DDBJ whole genome shotgun (WGS) entry which is preliminary data.</text>
</comment>
<evidence type="ECO:0000313" key="4">
    <source>
        <dbReference type="EMBL" id="RMB00060.1"/>
    </source>
</evidence>
<dbReference type="AlphaFoldDB" id="A0A3M0BUT4"/>
<dbReference type="GO" id="GO:0005694">
    <property type="term" value="C:chromosome"/>
    <property type="evidence" value="ECO:0007669"/>
    <property type="project" value="TreeGrafter"/>
</dbReference>
<evidence type="ECO:0000259" key="3">
    <source>
        <dbReference type="SMART" id="SM00470"/>
    </source>
</evidence>
<dbReference type="SUPFAM" id="SSF109709">
    <property type="entry name" value="KorB DNA-binding domain-like"/>
    <property type="match status" value="1"/>
</dbReference>
<dbReference type="Pfam" id="PF17762">
    <property type="entry name" value="HTH_ParB"/>
    <property type="match status" value="1"/>
</dbReference>
<keyword evidence="5" id="KW-1185">Reference proteome</keyword>
<dbReference type="InterPro" id="IPR003115">
    <property type="entry name" value="ParB_N"/>
</dbReference>
<dbReference type="InterPro" id="IPR004437">
    <property type="entry name" value="ParB/RepB/Spo0J"/>
</dbReference>
<dbReference type="SMART" id="SM00470">
    <property type="entry name" value="ParB"/>
    <property type="match status" value="1"/>
</dbReference>
<dbReference type="PANTHER" id="PTHR33375">
    <property type="entry name" value="CHROMOSOME-PARTITIONING PROTEIN PARB-RELATED"/>
    <property type="match status" value="1"/>
</dbReference>
<dbReference type="Gene3D" id="3.90.1530.30">
    <property type="match status" value="1"/>
</dbReference>
<dbReference type="OrthoDB" id="9802051at2"/>
<dbReference type="Pfam" id="PF02195">
    <property type="entry name" value="ParB_N"/>
    <property type="match status" value="1"/>
</dbReference>
<dbReference type="InterPro" id="IPR036086">
    <property type="entry name" value="ParB/Sulfiredoxin_sf"/>
</dbReference>
<evidence type="ECO:0000256" key="2">
    <source>
        <dbReference type="ARBA" id="ARBA00022829"/>
    </source>
</evidence>
<evidence type="ECO:0000256" key="1">
    <source>
        <dbReference type="ARBA" id="ARBA00006295"/>
    </source>
</evidence>
<proteinExistence type="inferred from homology"/>
<dbReference type="GO" id="GO:0007059">
    <property type="term" value="P:chromosome segregation"/>
    <property type="evidence" value="ECO:0007669"/>
    <property type="project" value="UniProtKB-KW"/>
</dbReference>
<dbReference type="Gene3D" id="1.10.10.2830">
    <property type="match status" value="1"/>
</dbReference>
<protein>
    <submittedName>
        <fullName evidence="4">ParB family protein</fullName>
    </submittedName>
</protein>
<accession>A0A3M0BUT4</accession>
<comment type="similarity">
    <text evidence="1">Belongs to the ParB family.</text>
</comment>